<dbReference type="PANTHER" id="PTHR43611">
    <property type="entry name" value="ALPHA-D-GLUCOSE 1-PHOSPHATE PHOSPHATASE"/>
    <property type="match status" value="1"/>
</dbReference>
<dbReference type="InterPro" id="IPR006439">
    <property type="entry name" value="HAD-SF_hydro_IA"/>
</dbReference>
<reference evidence="2" key="1">
    <citation type="submission" date="2016-10" db="EMBL/GenBank/DDBJ databases">
        <authorList>
            <person name="Varghese N."/>
            <person name="Submissions S."/>
        </authorList>
    </citation>
    <scope>NUCLEOTIDE SEQUENCE [LARGE SCALE GENOMIC DNA]</scope>
    <source>
        <strain evidence="2">DSM 44718</strain>
    </source>
</reference>
<proteinExistence type="predicted"/>
<dbReference type="PRINTS" id="PR00413">
    <property type="entry name" value="HADHALOGNASE"/>
</dbReference>
<dbReference type="STRING" id="137265.SAMN05421684_3895"/>
<dbReference type="Pfam" id="PF00702">
    <property type="entry name" value="Hydrolase"/>
    <property type="match status" value="1"/>
</dbReference>
<evidence type="ECO:0000313" key="2">
    <source>
        <dbReference type="Proteomes" id="UP000199632"/>
    </source>
</evidence>
<name>A0A1H3RJL8_9ACTN</name>
<sequence>MRPKATALLVDLDGTLRRWDAAVIHGIEAAHDLKPGALYQAALDWSRLMPAIIGEITHDEWADVIAAELADQTGDPDRARAAVKEWEQYRGSVEPGLLALIRDARAAGIKVGLATNATDLLPADLRTLGLVDEFDAVINSSELRIPKPAPEYFGAACLALHTPPRNVLFIDDSERFVLGARAAGLAAYRWTGPENLPYIRAALNLA</sequence>
<dbReference type="PANTHER" id="PTHR43611:SF3">
    <property type="entry name" value="FLAVIN MONONUCLEOTIDE HYDROLASE 1, CHLOROPLATIC"/>
    <property type="match status" value="1"/>
</dbReference>
<dbReference type="GO" id="GO:0016787">
    <property type="term" value="F:hydrolase activity"/>
    <property type="evidence" value="ECO:0007669"/>
    <property type="project" value="UniProtKB-KW"/>
</dbReference>
<dbReference type="SFLD" id="SFLDS00003">
    <property type="entry name" value="Haloacid_Dehalogenase"/>
    <property type="match status" value="1"/>
</dbReference>
<dbReference type="InterPro" id="IPR023214">
    <property type="entry name" value="HAD_sf"/>
</dbReference>
<dbReference type="Gene3D" id="3.40.50.1000">
    <property type="entry name" value="HAD superfamily/HAD-like"/>
    <property type="match status" value="1"/>
</dbReference>
<protein>
    <submittedName>
        <fullName evidence="1">Putative hydrolase of the HAD superfamily</fullName>
    </submittedName>
</protein>
<evidence type="ECO:0000313" key="1">
    <source>
        <dbReference type="EMBL" id="SDZ25856.1"/>
    </source>
</evidence>
<accession>A0A1H3RJL8</accession>
<dbReference type="InterPro" id="IPR036412">
    <property type="entry name" value="HAD-like_sf"/>
</dbReference>
<dbReference type="Proteomes" id="UP000199632">
    <property type="component" value="Unassembled WGS sequence"/>
</dbReference>
<dbReference type="NCBIfam" id="TIGR01509">
    <property type="entry name" value="HAD-SF-IA-v3"/>
    <property type="match status" value="1"/>
</dbReference>
<dbReference type="EMBL" id="FNQB01000002">
    <property type="protein sequence ID" value="SDZ25856.1"/>
    <property type="molecule type" value="Genomic_DNA"/>
</dbReference>
<keyword evidence="1" id="KW-0378">Hydrolase</keyword>
<dbReference type="SUPFAM" id="SSF56784">
    <property type="entry name" value="HAD-like"/>
    <property type="match status" value="1"/>
</dbReference>
<dbReference type="SFLD" id="SFLDG01129">
    <property type="entry name" value="C1.5:_HAD__Beta-PGM__Phosphata"/>
    <property type="match status" value="1"/>
</dbReference>
<gene>
    <name evidence="1" type="ORF">SAMN05421684_3895</name>
</gene>
<keyword evidence="2" id="KW-1185">Reference proteome</keyword>
<organism evidence="1 2">
    <name type="scientific">Asanoa ishikariensis</name>
    <dbReference type="NCBI Taxonomy" id="137265"/>
    <lineage>
        <taxon>Bacteria</taxon>
        <taxon>Bacillati</taxon>
        <taxon>Actinomycetota</taxon>
        <taxon>Actinomycetes</taxon>
        <taxon>Micromonosporales</taxon>
        <taxon>Micromonosporaceae</taxon>
        <taxon>Asanoa</taxon>
    </lineage>
</organism>
<dbReference type="AlphaFoldDB" id="A0A1H3RJL8"/>